<dbReference type="PANTHER" id="PTHR34371:SF11">
    <property type="entry name" value="RESPONSE FACTOR, PUTATIVE (DUF688)-RELATED"/>
    <property type="match status" value="1"/>
</dbReference>
<accession>A0ABD1B5U8</accession>
<evidence type="ECO:0000313" key="2">
    <source>
        <dbReference type="EMBL" id="KAL1212144.1"/>
    </source>
</evidence>
<evidence type="ECO:0000256" key="1">
    <source>
        <dbReference type="SAM" id="MobiDB-lite"/>
    </source>
</evidence>
<keyword evidence="3" id="KW-1185">Reference proteome</keyword>
<dbReference type="InterPro" id="IPR007789">
    <property type="entry name" value="DUF688"/>
</dbReference>
<proteinExistence type="predicted"/>
<feature type="compositionally biased region" description="Low complexity" evidence="1">
    <location>
        <begin position="43"/>
        <end position="61"/>
    </location>
</feature>
<name>A0ABD1B5U8_CARAN</name>
<gene>
    <name evidence="2" type="ORF">V5N11_035573</name>
</gene>
<feature type="region of interest" description="Disordered" evidence="1">
    <location>
        <begin position="43"/>
        <end position="80"/>
    </location>
</feature>
<protein>
    <submittedName>
        <fullName evidence="2">Uncharacterized protein</fullName>
    </submittedName>
</protein>
<organism evidence="2 3">
    <name type="scientific">Cardamine amara subsp. amara</name>
    <dbReference type="NCBI Taxonomy" id="228776"/>
    <lineage>
        <taxon>Eukaryota</taxon>
        <taxon>Viridiplantae</taxon>
        <taxon>Streptophyta</taxon>
        <taxon>Embryophyta</taxon>
        <taxon>Tracheophyta</taxon>
        <taxon>Spermatophyta</taxon>
        <taxon>Magnoliopsida</taxon>
        <taxon>eudicotyledons</taxon>
        <taxon>Gunneridae</taxon>
        <taxon>Pentapetalae</taxon>
        <taxon>rosids</taxon>
        <taxon>malvids</taxon>
        <taxon>Brassicales</taxon>
        <taxon>Brassicaceae</taxon>
        <taxon>Cardamineae</taxon>
        <taxon>Cardamine</taxon>
    </lineage>
</organism>
<dbReference type="AlphaFoldDB" id="A0ABD1B5U8"/>
<comment type="caution">
    <text evidence="2">The sequence shown here is derived from an EMBL/GenBank/DDBJ whole genome shotgun (WGS) entry which is preliminary data.</text>
</comment>
<reference evidence="2 3" key="1">
    <citation type="submission" date="2024-04" db="EMBL/GenBank/DDBJ databases">
        <title>Genome assembly C_amara_ONT_v2.</title>
        <authorList>
            <person name="Yant L."/>
            <person name="Moore C."/>
            <person name="Slenker M."/>
        </authorList>
    </citation>
    <scope>NUCLEOTIDE SEQUENCE [LARGE SCALE GENOMIC DNA]</scope>
    <source>
        <tissue evidence="2">Leaf</tissue>
    </source>
</reference>
<sequence>MAIEEDEDDDDAMIITSKLQLVLAAKSRRLQYTSSPIISHHVSLSLSSSPDDSSSQSRASVPFSWEEEPGKPKQQRLRHPSYSKCLKLPPRLLLPPEFPKLPPLPAHHHRLARLKRWFRWRKERALDDDVAEKVRFFFPSEDEDDMKTTRRGLHCLSHVNRCCFGVK</sequence>
<dbReference type="PANTHER" id="PTHR34371">
    <property type="entry name" value="OS01G0551000 PROTEIN"/>
    <property type="match status" value="1"/>
</dbReference>
<dbReference type="Proteomes" id="UP001558713">
    <property type="component" value="Unassembled WGS sequence"/>
</dbReference>
<dbReference type="Pfam" id="PF05097">
    <property type="entry name" value="DUF688"/>
    <property type="match status" value="1"/>
</dbReference>
<dbReference type="EMBL" id="JBANAX010000375">
    <property type="protein sequence ID" value="KAL1212144.1"/>
    <property type="molecule type" value="Genomic_DNA"/>
</dbReference>
<evidence type="ECO:0000313" key="3">
    <source>
        <dbReference type="Proteomes" id="UP001558713"/>
    </source>
</evidence>